<reference evidence="10" key="1">
    <citation type="journal article" date="2020" name="New Phytol.">
        <title>Comparative genomics reveals dynamic genome evolution in host specialist ectomycorrhizal fungi.</title>
        <authorList>
            <person name="Lofgren L.A."/>
            <person name="Nguyen N.H."/>
            <person name="Vilgalys R."/>
            <person name="Ruytinx J."/>
            <person name="Liao H.L."/>
            <person name="Branco S."/>
            <person name="Kuo A."/>
            <person name="LaButti K."/>
            <person name="Lipzen A."/>
            <person name="Andreopoulos W."/>
            <person name="Pangilinan J."/>
            <person name="Riley R."/>
            <person name="Hundley H."/>
            <person name="Na H."/>
            <person name="Barry K."/>
            <person name="Grigoriev I.V."/>
            <person name="Stajich J.E."/>
            <person name="Kennedy P.G."/>
        </authorList>
    </citation>
    <scope>NUCLEOTIDE SEQUENCE</scope>
    <source>
        <strain evidence="10">FC203</strain>
    </source>
</reference>
<evidence type="ECO:0000313" key="10">
    <source>
        <dbReference type="EMBL" id="KAG1893696.1"/>
    </source>
</evidence>
<keyword evidence="11" id="KW-1185">Reference proteome</keyword>
<keyword evidence="7" id="KW-0812">Transmembrane</keyword>
<dbReference type="PANTHER" id="PTHR13710">
    <property type="entry name" value="DNA HELICASE RECQ FAMILY MEMBER"/>
    <property type="match status" value="1"/>
</dbReference>
<evidence type="ECO:0000259" key="9">
    <source>
        <dbReference type="PROSITE" id="PS51194"/>
    </source>
</evidence>
<evidence type="ECO:0000256" key="5">
    <source>
        <dbReference type="ARBA" id="ARBA00034808"/>
    </source>
</evidence>
<dbReference type="PANTHER" id="PTHR13710:SF154">
    <property type="entry name" value="RECQ HELICASE, PUTATIVE (AFU_ORTHOLOGUE AFUA_6G14720)-RELATED"/>
    <property type="match status" value="1"/>
</dbReference>
<comment type="caution">
    <text evidence="10">The sequence shown here is derived from an EMBL/GenBank/DDBJ whole genome shotgun (WGS) entry which is preliminary data.</text>
</comment>
<protein>
    <recommendedName>
        <fullName evidence="5">DNA 3'-5' helicase</fullName>
        <ecNumber evidence="5">5.6.2.4</ecNumber>
    </recommendedName>
</protein>
<keyword evidence="7" id="KW-0472">Membrane</keyword>
<sequence length="1675" mass="187539">MLMQHEVFGCSLGPSLKRIGRHNVLSYIERTGYCTKDNSRGKALLAILWLVLWTFIIIYKLAENAGIDAVSAIQAAARGTDTRMRSPSPINSAISMSITGAGQILPDSMLPRHHSPDVSVLLHQGPSLIHDSYLDTLNLAVNTEFKFLCCELCETAVLAKHAKSHVKKHGLHFDSIKFHEAILKAGVLPDLPIISSIRFPIHGLSIQDAFSCNHCSKILLSVRKIGEHVAGQHRDVPSASAWRPCKAQRFQKGGGQPGHQLLWEVSGDFDAGATTTDQVVLDVLNKIGKELAVTTVPQDDRMVSPWLLTTRWHEHTCAHPTGYLRDMVAIPKDNDGEDLSKLKDAVEVYFQDALDLLPTTDEITLQRLNSPDPVKLGISNTPFHKHQEKETMRRYILPIVALLAMLIRSDESSDYHIPMPPDLQHLVIALDSSVAGDSPYQLSDISLIIHQILMHIWTTKWKRTTENLIPDPTERCLALLTLQKDGSFKEPKDVTGIIAKDEYCIRLAFLAEIRNRVALGEAEDESAAFDKLQPHLTEHNHYTFSRLRSLQHRASSLAYSTAGLPRIWWTDATTWHTMLYKGNHINLDDVRKMLADTEAKLVDAWENSVLKGLRVRIDYHTIADDLTNKDVGYSFLSDPRNACFARRDQLLDAFFRNQDIFAHFGVVRQGEVIWNKGNLRKWLQDYADFHSLLLLRCEMLSGAPGRGTELTAMTYRNTSTRPTRNLVILGKHVAMLCIYSKTGALTGKDKLIPHSLDAVTSDILIQDLALARPFAEFAASICFLNKTQVRELYRQQMFIKFDRLFNSNDLSATMTRHSLAPLNYGLTINSWRHIQTAWKRKFRCSTEDLLEEDTEDTIDALQAGHSRATENRIYGLSVETLAGPAEDVLPLFLNASTMWQIKCKSVPGGDLRPYAQARSNDHSPPMLMPDARQGRGAPSNNSTPANADDVAHRVIELLTPVLTSTIQAAISNAVASVPKATPFPIPKSKDSFPAYQHQFQDESEEEYPSEAEVCVDEIPNVETNSREPESLAIPSNIQPPPFCTPDIGVDRALTAMKTMLHDQVVAWASEQQRQAMAAVLAQQTDVVAVLRTGGGKSMLAIIPSILEKDRGATVLILPLNSLMMDFERWLKSMGVPFQIYGANQGSLNPRENLILVTADQARTKGWRESISVLNQRKPIVRFVFDESHLPLIANDYREALQHIYELRSLAVQMVLLTATLPPSSVPDIKSSFGLGKDALVVRQCTNREELTYFLEKVPPTDLISRAVAILELERATWENRDRALVFVPTLALGERVAEEVDCSFYNGNRRSMTDEDRNSVYHSWVRGDSKIMVATSAFSTGNDYPNVRLVIHLDRPWEMLEFIQGQGRAGRDGLPAKCYALVPPTASRPTAPAPDHKGKTAMYEHLYLYGLKRCLRYGITLHNDGIGISCCSLSSNQLCCVCARDPNHNPTDIRIAPAPRLRCGFSAPSLPPSITPIPAASSSFPPAENPGFVEAMKRSNNLRSEREQEVTDRVHSIRRALEFLKHTCSFCKIWGDQIGGDHELSRCPRLSMSQPIVSWGQYIEWRRELVYSANHKKICYACHIPQINDDMHRQFTKAGKGLTCEFADIVAPTALGIFLHHPTQQEAAVHFRQTLLWSSLAKFTNWLVAEPRPGSYSNLFDLVLWFIGTREAQTS</sequence>
<proteinExistence type="inferred from homology"/>
<feature type="domain" description="Helicase ATP-binding" evidence="8">
    <location>
        <begin position="1077"/>
        <end position="1238"/>
    </location>
</feature>
<dbReference type="PROSITE" id="PS51192">
    <property type="entry name" value="HELICASE_ATP_BIND_1"/>
    <property type="match status" value="1"/>
</dbReference>
<comment type="similarity">
    <text evidence="1">Belongs to the helicase family. RecQ subfamily.</text>
</comment>
<dbReference type="SMART" id="SM00487">
    <property type="entry name" value="DEXDc"/>
    <property type="match status" value="1"/>
</dbReference>
<evidence type="ECO:0000259" key="8">
    <source>
        <dbReference type="PROSITE" id="PS51192"/>
    </source>
</evidence>
<dbReference type="InterPro" id="IPR027417">
    <property type="entry name" value="P-loop_NTPase"/>
</dbReference>
<dbReference type="Pfam" id="PF00270">
    <property type="entry name" value="DEAD"/>
    <property type="match status" value="1"/>
</dbReference>
<keyword evidence="7" id="KW-1133">Transmembrane helix</keyword>
<dbReference type="GO" id="GO:0000724">
    <property type="term" value="P:double-strand break repair via homologous recombination"/>
    <property type="evidence" value="ECO:0007669"/>
    <property type="project" value="TreeGrafter"/>
</dbReference>
<dbReference type="Proteomes" id="UP001195769">
    <property type="component" value="Unassembled WGS sequence"/>
</dbReference>
<dbReference type="GO" id="GO:0005524">
    <property type="term" value="F:ATP binding"/>
    <property type="evidence" value="ECO:0007669"/>
    <property type="project" value="UniProtKB-KW"/>
</dbReference>
<evidence type="ECO:0000256" key="3">
    <source>
        <dbReference type="ARBA" id="ARBA00022840"/>
    </source>
</evidence>
<dbReference type="GO" id="GO:0003676">
    <property type="term" value="F:nucleic acid binding"/>
    <property type="evidence" value="ECO:0007669"/>
    <property type="project" value="InterPro"/>
</dbReference>
<evidence type="ECO:0000256" key="7">
    <source>
        <dbReference type="SAM" id="Phobius"/>
    </source>
</evidence>
<gene>
    <name evidence="10" type="ORF">F5891DRAFT_1196027</name>
</gene>
<dbReference type="GO" id="GO:0009378">
    <property type="term" value="F:four-way junction helicase activity"/>
    <property type="evidence" value="ECO:0007669"/>
    <property type="project" value="TreeGrafter"/>
</dbReference>
<feature type="region of interest" description="Disordered" evidence="6">
    <location>
        <begin position="912"/>
        <end position="946"/>
    </location>
</feature>
<feature type="domain" description="Helicase C-terminal" evidence="9">
    <location>
        <begin position="1271"/>
        <end position="1427"/>
    </location>
</feature>
<organism evidence="10 11">
    <name type="scientific">Suillus fuscotomentosus</name>
    <dbReference type="NCBI Taxonomy" id="1912939"/>
    <lineage>
        <taxon>Eukaryota</taxon>
        <taxon>Fungi</taxon>
        <taxon>Dikarya</taxon>
        <taxon>Basidiomycota</taxon>
        <taxon>Agaricomycotina</taxon>
        <taxon>Agaricomycetes</taxon>
        <taxon>Agaricomycetidae</taxon>
        <taxon>Boletales</taxon>
        <taxon>Suillineae</taxon>
        <taxon>Suillaceae</taxon>
        <taxon>Suillus</taxon>
    </lineage>
</organism>
<dbReference type="GeneID" id="64662537"/>
<feature type="transmembrane region" description="Helical" evidence="7">
    <location>
        <begin position="43"/>
        <end position="62"/>
    </location>
</feature>
<evidence type="ECO:0000256" key="1">
    <source>
        <dbReference type="ARBA" id="ARBA00005446"/>
    </source>
</evidence>
<keyword evidence="3" id="KW-0067">ATP-binding</keyword>
<comment type="catalytic activity">
    <reaction evidence="4">
        <text>Couples ATP hydrolysis with the unwinding of duplex DNA by translocating in the 3'-5' direction.</text>
        <dbReference type="EC" id="5.6.2.4"/>
    </reaction>
</comment>
<dbReference type="InterPro" id="IPR011545">
    <property type="entry name" value="DEAD/DEAH_box_helicase_dom"/>
</dbReference>
<dbReference type="PROSITE" id="PS00028">
    <property type="entry name" value="ZINC_FINGER_C2H2_1"/>
    <property type="match status" value="1"/>
</dbReference>
<dbReference type="PROSITE" id="PS51194">
    <property type="entry name" value="HELICASE_CTER"/>
    <property type="match status" value="1"/>
</dbReference>
<dbReference type="RefSeq" id="XP_041219272.1">
    <property type="nucleotide sequence ID" value="XM_041368239.1"/>
</dbReference>
<evidence type="ECO:0000256" key="4">
    <source>
        <dbReference type="ARBA" id="ARBA00034617"/>
    </source>
</evidence>
<dbReference type="EC" id="5.6.2.4" evidence="5"/>
<dbReference type="GO" id="GO:0005737">
    <property type="term" value="C:cytoplasm"/>
    <property type="evidence" value="ECO:0007669"/>
    <property type="project" value="TreeGrafter"/>
</dbReference>
<dbReference type="Gene3D" id="3.40.50.300">
    <property type="entry name" value="P-loop containing nucleotide triphosphate hydrolases"/>
    <property type="match status" value="2"/>
</dbReference>
<dbReference type="InterPro" id="IPR014001">
    <property type="entry name" value="Helicase_ATP-bd"/>
</dbReference>
<dbReference type="SUPFAM" id="SSF52540">
    <property type="entry name" value="P-loop containing nucleoside triphosphate hydrolases"/>
    <property type="match status" value="1"/>
</dbReference>
<accession>A0AAD4HEY2</accession>
<dbReference type="InterPro" id="IPR013087">
    <property type="entry name" value="Znf_C2H2_type"/>
</dbReference>
<evidence type="ECO:0000256" key="2">
    <source>
        <dbReference type="ARBA" id="ARBA00022741"/>
    </source>
</evidence>
<dbReference type="InterPro" id="IPR001650">
    <property type="entry name" value="Helicase_C-like"/>
</dbReference>
<dbReference type="SMART" id="SM00490">
    <property type="entry name" value="HELICc"/>
    <property type="match status" value="1"/>
</dbReference>
<dbReference type="GO" id="GO:0043138">
    <property type="term" value="F:3'-5' DNA helicase activity"/>
    <property type="evidence" value="ECO:0007669"/>
    <property type="project" value="UniProtKB-EC"/>
</dbReference>
<evidence type="ECO:0000313" key="11">
    <source>
        <dbReference type="Proteomes" id="UP001195769"/>
    </source>
</evidence>
<name>A0AAD4HEY2_9AGAM</name>
<dbReference type="EMBL" id="JABBWK010000092">
    <property type="protein sequence ID" value="KAG1893696.1"/>
    <property type="molecule type" value="Genomic_DNA"/>
</dbReference>
<dbReference type="GO" id="GO:0005694">
    <property type="term" value="C:chromosome"/>
    <property type="evidence" value="ECO:0007669"/>
    <property type="project" value="TreeGrafter"/>
</dbReference>
<evidence type="ECO:0000256" key="6">
    <source>
        <dbReference type="SAM" id="MobiDB-lite"/>
    </source>
</evidence>
<keyword evidence="2" id="KW-0547">Nucleotide-binding</keyword>
<dbReference type="Pfam" id="PF00271">
    <property type="entry name" value="Helicase_C"/>
    <property type="match status" value="1"/>
</dbReference>